<dbReference type="Pfam" id="PF00609">
    <property type="entry name" value="DAGK_acc"/>
    <property type="match status" value="1"/>
</dbReference>
<evidence type="ECO:0000256" key="9">
    <source>
        <dbReference type="ARBA" id="ARBA00022833"/>
    </source>
</evidence>
<dbReference type="Gene3D" id="3.30.60.20">
    <property type="match status" value="2"/>
</dbReference>
<dbReference type="FunFam" id="3.40.50.10330:FF:000003">
    <property type="entry name" value="Diacylglycerol kinase"/>
    <property type="match status" value="1"/>
</dbReference>
<dbReference type="PROSITE" id="PS50146">
    <property type="entry name" value="DAGK"/>
    <property type="match status" value="1"/>
</dbReference>
<evidence type="ECO:0000313" key="19">
    <source>
        <dbReference type="Proteomes" id="UP000030765"/>
    </source>
</evidence>
<evidence type="ECO:0000256" key="8">
    <source>
        <dbReference type="ARBA" id="ARBA00022777"/>
    </source>
</evidence>
<dbReference type="EMBL" id="ATLV01024212">
    <property type="status" value="NOT_ANNOTATED_CDS"/>
    <property type="molecule type" value="Genomic_DNA"/>
</dbReference>
<dbReference type="Gene3D" id="3.40.50.10330">
    <property type="entry name" value="Probable inorganic polyphosphate/atp-NAD kinase, domain 1"/>
    <property type="match status" value="1"/>
</dbReference>
<accession>A0A084WLB4</accession>
<keyword evidence="8 12" id="KW-0418">Kinase</keyword>
<dbReference type="PROSITE" id="PS00479">
    <property type="entry name" value="ZF_DAG_PE_1"/>
    <property type="match status" value="2"/>
</dbReference>
<keyword evidence="5" id="KW-0677">Repeat</keyword>
<feature type="domain" description="EF-hand" evidence="16">
    <location>
        <begin position="259"/>
        <end position="294"/>
    </location>
</feature>
<evidence type="ECO:0000256" key="4">
    <source>
        <dbReference type="ARBA" id="ARBA00022723"/>
    </source>
</evidence>
<dbReference type="GO" id="GO:0005886">
    <property type="term" value="C:plasma membrane"/>
    <property type="evidence" value="ECO:0007669"/>
    <property type="project" value="TreeGrafter"/>
</dbReference>
<dbReference type="CDD" id="cd20845">
    <property type="entry name" value="C1_DGKbeta_rpt1"/>
    <property type="match status" value="1"/>
</dbReference>
<keyword evidence="6 12" id="KW-0547">Nucleotide-binding</keyword>
<dbReference type="STRING" id="74873.A0A084WLB4"/>
<dbReference type="GO" id="GO:0008270">
    <property type="term" value="F:zinc ion binding"/>
    <property type="evidence" value="ECO:0007669"/>
    <property type="project" value="UniProtKB-KW"/>
</dbReference>
<dbReference type="SMART" id="SM00045">
    <property type="entry name" value="DAGKa"/>
    <property type="match status" value="1"/>
</dbReference>
<evidence type="ECO:0000256" key="2">
    <source>
        <dbReference type="ARBA" id="ARBA00009280"/>
    </source>
</evidence>
<dbReference type="InterPro" id="IPR000756">
    <property type="entry name" value="Diacylglycerol_kin_accessory"/>
</dbReference>
<evidence type="ECO:0000256" key="3">
    <source>
        <dbReference type="ARBA" id="ARBA00022679"/>
    </source>
</evidence>
<sequence length="1097" mass="120674">MASNIHKWEKLSPSEFQQLQDLASYSTKKLQTVLQEFCSPSTPSASRFHPDGDIDYEGFRKFLDSFLDCETPEDLSKHLFISFVKPALCQAQAQHSHGKALCQMAAISSNAACAPVTSHNRGSIPNLNSIVDIPTPQPSQESQRNSFVERIHGLTDKLQSLGHLGLDGGNDGGKGKSGTVHPMLTVTPSPMGCTPPVLQPPHSHSQISRNSSRKSNNSVNCRIEDIRLIPRKQSFLDPLLLKVPLKDVVCYLSLLEAGRPEDKLEFMFRLYDTDGNGVLDTTETDAIVNQMMSVAEYLGWDVSELRPILQDMMTEIDYDGDGCVSLEEWQRGGLTTIPLLVLLGVDNTLKEDGYHVWRLKHFSKPAYCNMCLNMLVGLGKKGLCCVLCKYTVHERCVQRAPASCIATYVKSKKSKATATFQHHWVEGNCYGRCSKCRKRIKAYNGITGLTCRWCHMMLHNKCATLVKAECTLGEFANLVLPPTAICPAVLDRQKSINFTTNKGKSVPSTIHFQITSDPSWCPLLVFINPKSGGRQGDRILRKFQYLLNPRQVYDLSKGGPLEGLTMFKDVPNFNVICCGGDGTVGWVLEAMDRIELQSQPSIGVIPLGTGNDLARCLRWGGGYEGESIPKILDKINRASVVMLDRWSIEVKNNPAVAEETPTTTTMPGHKVTLSENVQKVIEISHRIIAEKSVIQTYDEVTKSTNATEISTDSTQRVVLSDNNGTSEESEQIATTGDDPASSTDGDGPPIASEVIAVAHDSAAPVANGFTGNGSTTTVVPFSNGSMVMADGAAPNTNASSSDNVGSGSSCFPFDGETTGMAINSSYQQQQQQHPHHHINGGTTADKPRPKEKIIDLPKLIKPQVGSEFTVPYNIVNNYFSVGVDAAICVKFHLEREKNPHKFNSRMKNKLWYFEYATSETFAASCKNLHENLEIVCDGVSLELANGPQLQGIALLNIPYTHGGSNLWGEHLSQKRMRKGPFRKKLKNSDKELSANSFNSVDLSIAIQDIGDRKIEVIGLENCLHMGQVRTGLRASGRRLAQCSEVMITTKKTFPMQIDGEPWMQGPCTIKLTHKNQVPMLMAPRSEKGSGFFSFLKR</sequence>
<dbReference type="GO" id="GO:0004143">
    <property type="term" value="F:ATP-dependent diacylglycerol kinase activity"/>
    <property type="evidence" value="ECO:0007669"/>
    <property type="project" value="UniProtKB-EC"/>
</dbReference>
<feature type="domain" description="DAGKc" evidence="15">
    <location>
        <begin position="518"/>
        <end position="652"/>
    </location>
</feature>
<dbReference type="CDD" id="cd00051">
    <property type="entry name" value="EFh"/>
    <property type="match status" value="1"/>
</dbReference>
<dbReference type="PANTHER" id="PTHR11255:SF48">
    <property type="entry name" value="DIACYLGLYCEROL KINASE 1"/>
    <property type="match status" value="1"/>
</dbReference>
<feature type="region of interest" description="Disordered" evidence="13">
    <location>
        <begin position="827"/>
        <end position="849"/>
    </location>
</feature>
<dbReference type="PROSITE" id="PS00018">
    <property type="entry name" value="EF_HAND_1"/>
    <property type="match status" value="1"/>
</dbReference>
<evidence type="ECO:0000256" key="1">
    <source>
        <dbReference type="ARBA" id="ARBA00001383"/>
    </source>
</evidence>
<evidence type="ECO:0000256" key="10">
    <source>
        <dbReference type="ARBA" id="ARBA00022837"/>
    </source>
</evidence>
<dbReference type="InterPro" id="IPR001206">
    <property type="entry name" value="Diacylglycerol_kinase_cat_dom"/>
</dbReference>
<dbReference type="GO" id="GO:0005524">
    <property type="term" value="F:ATP binding"/>
    <property type="evidence" value="ECO:0007669"/>
    <property type="project" value="UniProtKB-KW"/>
</dbReference>
<dbReference type="InterPro" id="IPR029477">
    <property type="entry name" value="DAG_kinase_typeI_N"/>
</dbReference>
<evidence type="ECO:0000259" key="15">
    <source>
        <dbReference type="PROSITE" id="PS50146"/>
    </source>
</evidence>
<dbReference type="SMART" id="SM00109">
    <property type="entry name" value="C1"/>
    <property type="match status" value="2"/>
</dbReference>
<evidence type="ECO:0000313" key="18">
    <source>
        <dbReference type="EnsemblMetazoa" id="ASIC019054-PA"/>
    </source>
</evidence>
<evidence type="ECO:0000259" key="14">
    <source>
        <dbReference type="PROSITE" id="PS50081"/>
    </source>
</evidence>
<keyword evidence="7" id="KW-0863">Zinc-finger</keyword>
<feature type="compositionally biased region" description="Polar residues" evidence="13">
    <location>
        <begin position="711"/>
        <end position="744"/>
    </location>
</feature>
<dbReference type="FunFam" id="3.30.60.20:FF:000013">
    <property type="entry name" value="Diacylglycerol kinase"/>
    <property type="match status" value="1"/>
</dbReference>
<protein>
    <recommendedName>
        <fullName evidence="12">Diacylglycerol kinase</fullName>
        <shortName evidence="12">DAG kinase</shortName>
        <ecNumber evidence="12">2.7.1.107</ecNumber>
    </recommendedName>
</protein>
<dbReference type="VEuPathDB" id="VectorBase:ASIC019054"/>
<dbReference type="GO" id="GO:0007200">
    <property type="term" value="P:phospholipase C-activating G protein-coupled receptor signaling pathway"/>
    <property type="evidence" value="ECO:0007669"/>
    <property type="project" value="InterPro"/>
</dbReference>
<dbReference type="InterPro" id="IPR002219">
    <property type="entry name" value="PKC_DAG/PE"/>
</dbReference>
<comment type="catalytic activity">
    <reaction evidence="1 12">
        <text>a 1,2-diacyl-sn-glycerol + ATP = a 1,2-diacyl-sn-glycero-3-phosphate + ADP + H(+)</text>
        <dbReference type="Rhea" id="RHEA:10272"/>
        <dbReference type="ChEBI" id="CHEBI:15378"/>
        <dbReference type="ChEBI" id="CHEBI:17815"/>
        <dbReference type="ChEBI" id="CHEBI:30616"/>
        <dbReference type="ChEBI" id="CHEBI:58608"/>
        <dbReference type="ChEBI" id="CHEBI:456216"/>
        <dbReference type="EC" id="2.7.1.107"/>
    </reaction>
</comment>
<dbReference type="VEuPathDB" id="VectorBase:ASIS013164"/>
<dbReference type="PROSITE" id="PS50222">
    <property type="entry name" value="EF_HAND_2"/>
    <property type="match status" value="2"/>
</dbReference>
<dbReference type="FunFam" id="3.30.60.20:FF:000016">
    <property type="entry name" value="Diacylglycerol kinase"/>
    <property type="match status" value="1"/>
</dbReference>
<keyword evidence="9" id="KW-0862">Zinc</keyword>
<keyword evidence="3 12" id="KW-0808">Transferase</keyword>
<dbReference type="EMBL" id="ATLV01024211">
    <property type="status" value="NOT_ANNOTATED_CDS"/>
    <property type="molecule type" value="Genomic_DNA"/>
</dbReference>
<dbReference type="InterPro" id="IPR046349">
    <property type="entry name" value="C1-like_sf"/>
</dbReference>
<dbReference type="InterPro" id="IPR017438">
    <property type="entry name" value="ATP-NAD_kinase_N"/>
</dbReference>
<gene>
    <name evidence="17" type="ORF">ZHAS_00019054</name>
</gene>
<dbReference type="Gene3D" id="1.10.238.110">
    <property type="entry name" value="Diacylglycerol kinase alpha"/>
    <property type="match status" value="2"/>
</dbReference>
<dbReference type="InterPro" id="IPR047471">
    <property type="entry name" value="C1_DGKbeta-like_rpt1"/>
</dbReference>
<evidence type="ECO:0000256" key="13">
    <source>
        <dbReference type="SAM" id="MobiDB-lite"/>
    </source>
</evidence>
<dbReference type="FunFam" id="1.10.238.110:FF:000008">
    <property type="entry name" value="Diacylglycerol kinase"/>
    <property type="match status" value="1"/>
</dbReference>
<dbReference type="FunFam" id="1.10.238.10:FF:000017">
    <property type="entry name" value="Diacylglycerol kinase"/>
    <property type="match status" value="1"/>
</dbReference>
<dbReference type="SMART" id="SM00054">
    <property type="entry name" value="EFh"/>
    <property type="match status" value="2"/>
</dbReference>
<reference evidence="17 19" key="1">
    <citation type="journal article" date="2014" name="BMC Genomics">
        <title>Genome sequence of Anopheles sinensis provides insight into genetics basis of mosquito competence for malaria parasites.</title>
        <authorList>
            <person name="Zhou D."/>
            <person name="Zhang D."/>
            <person name="Ding G."/>
            <person name="Shi L."/>
            <person name="Hou Q."/>
            <person name="Ye Y."/>
            <person name="Xu Y."/>
            <person name="Zhou H."/>
            <person name="Xiong C."/>
            <person name="Li S."/>
            <person name="Yu J."/>
            <person name="Hong S."/>
            <person name="Yu X."/>
            <person name="Zou P."/>
            <person name="Chen C."/>
            <person name="Chang X."/>
            <person name="Wang W."/>
            <person name="Lv Y."/>
            <person name="Sun Y."/>
            <person name="Ma L."/>
            <person name="Shen B."/>
            <person name="Zhu C."/>
        </authorList>
    </citation>
    <scope>NUCLEOTIDE SEQUENCE [LARGE SCALE GENOMIC DNA]</scope>
</reference>
<dbReference type="Gene3D" id="1.10.238.10">
    <property type="entry name" value="EF-hand"/>
    <property type="match status" value="1"/>
</dbReference>
<dbReference type="GO" id="GO:0005509">
    <property type="term" value="F:calcium ion binding"/>
    <property type="evidence" value="ECO:0007669"/>
    <property type="project" value="InterPro"/>
</dbReference>
<evidence type="ECO:0000259" key="16">
    <source>
        <dbReference type="PROSITE" id="PS50222"/>
    </source>
</evidence>
<dbReference type="SMART" id="SM00046">
    <property type="entry name" value="DAGKc"/>
    <property type="match status" value="1"/>
</dbReference>
<dbReference type="Pfam" id="PF14513">
    <property type="entry name" value="DAG_kinase_N"/>
    <property type="match status" value="1"/>
</dbReference>
<dbReference type="InterPro" id="IPR038199">
    <property type="entry name" value="DGK_typeI_N_sf"/>
</dbReference>
<dbReference type="Pfam" id="PF00781">
    <property type="entry name" value="DAGK_cat"/>
    <property type="match status" value="1"/>
</dbReference>
<dbReference type="EnsemblMetazoa" id="ASIC019054-RA">
    <property type="protein sequence ID" value="ASIC019054-PA"/>
    <property type="gene ID" value="ASIC019054"/>
</dbReference>
<dbReference type="PROSITE" id="PS50081">
    <property type="entry name" value="ZF_DAG_PE_2"/>
    <property type="match status" value="2"/>
</dbReference>
<feature type="domain" description="EF-hand" evidence="16">
    <location>
        <begin position="304"/>
        <end position="339"/>
    </location>
</feature>
<dbReference type="PANTHER" id="PTHR11255">
    <property type="entry name" value="DIACYLGLYCEROL KINASE"/>
    <property type="match status" value="1"/>
</dbReference>
<evidence type="ECO:0000256" key="11">
    <source>
        <dbReference type="ARBA" id="ARBA00022840"/>
    </source>
</evidence>
<dbReference type="SUPFAM" id="SSF47473">
    <property type="entry name" value="EF-hand"/>
    <property type="match status" value="2"/>
</dbReference>
<dbReference type="VEuPathDB" id="VectorBase:ASIS010937"/>
<feature type="domain" description="Phorbol-ester/DAG-type" evidence="14">
    <location>
        <begin position="421"/>
        <end position="470"/>
    </location>
</feature>
<dbReference type="InterPro" id="IPR037607">
    <property type="entry name" value="DGK"/>
</dbReference>
<feature type="region of interest" description="Disordered" evidence="13">
    <location>
        <begin position="711"/>
        <end position="750"/>
    </location>
</feature>
<reference evidence="18" key="2">
    <citation type="submission" date="2020-05" db="UniProtKB">
        <authorList>
            <consortium name="EnsemblMetazoa"/>
        </authorList>
    </citation>
    <scope>IDENTIFICATION</scope>
</reference>
<keyword evidence="11 12" id="KW-0067">ATP-binding</keyword>
<dbReference type="Proteomes" id="UP000030765">
    <property type="component" value="Unassembled WGS sequence"/>
</dbReference>
<dbReference type="EC" id="2.7.1.107" evidence="12"/>
<dbReference type="SUPFAM" id="SSF111331">
    <property type="entry name" value="NAD kinase/diacylglycerol kinase-like"/>
    <property type="match status" value="1"/>
</dbReference>
<evidence type="ECO:0000256" key="7">
    <source>
        <dbReference type="ARBA" id="ARBA00022771"/>
    </source>
</evidence>
<dbReference type="InterPro" id="IPR016064">
    <property type="entry name" value="NAD/diacylglycerol_kinase_sf"/>
</dbReference>
<dbReference type="OMA" id="MSTFETR"/>
<feature type="domain" description="Phorbol-ester/DAG-type" evidence="14">
    <location>
        <begin position="354"/>
        <end position="404"/>
    </location>
</feature>
<dbReference type="EMBL" id="KE525350">
    <property type="protein sequence ID" value="KFB51008.1"/>
    <property type="molecule type" value="Genomic_DNA"/>
</dbReference>
<evidence type="ECO:0000256" key="6">
    <source>
        <dbReference type="ARBA" id="ARBA00022741"/>
    </source>
</evidence>
<name>A0A084WLB4_ANOSI</name>
<dbReference type="InterPro" id="IPR018247">
    <property type="entry name" value="EF_Hand_1_Ca_BS"/>
</dbReference>
<evidence type="ECO:0000256" key="5">
    <source>
        <dbReference type="ARBA" id="ARBA00022737"/>
    </source>
</evidence>
<dbReference type="Pfam" id="PF13499">
    <property type="entry name" value="EF-hand_7"/>
    <property type="match status" value="1"/>
</dbReference>
<keyword evidence="10" id="KW-0106">Calcium</keyword>
<keyword evidence="19" id="KW-1185">Reference proteome</keyword>
<keyword evidence="4" id="KW-0479">Metal-binding</keyword>
<proteinExistence type="inferred from homology"/>
<dbReference type="Gene3D" id="2.60.200.40">
    <property type="match status" value="1"/>
</dbReference>
<dbReference type="CDD" id="cd20851">
    <property type="entry name" value="C1_DGK_typeI_like_rpt2"/>
    <property type="match status" value="1"/>
</dbReference>
<organism evidence="17">
    <name type="scientific">Anopheles sinensis</name>
    <name type="common">Mosquito</name>
    <dbReference type="NCBI Taxonomy" id="74873"/>
    <lineage>
        <taxon>Eukaryota</taxon>
        <taxon>Metazoa</taxon>
        <taxon>Ecdysozoa</taxon>
        <taxon>Arthropoda</taxon>
        <taxon>Hexapoda</taxon>
        <taxon>Insecta</taxon>
        <taxon>Pterygota</taxon>
        <taxon>Neoptera</taxon>
        <taxon>Endopterygota</taxon>
        <taxon>Diptera</taxon>
        <taxon>Nematocera</taxon>
        <taxon>Culicoidea</taxon>
        <taxon>Culicidae</taxon>
        <taxon>Anophelinae</taxon>
        <taxon>Anopheles</taxon>
    </lineage>
</organism>
<dbReference type="FunFam" id="1.10.238.110:FF:000007">
    <property type="entry name" value="Diacylglycerol kinase"/>
    <property type="match status" value="1"/>
</dbReference>
<dbReference type="InterPro" id="IPR011992">
    <property type="entry name" value="EF-hand-dom_pair"/>
</dbReference>
<evidence type="ECO:0000256" key="12">
    <source>
        <dbReference type="RuleBase" id="RU361128"/>
    </source>
</evidence>
<dbReference type="OrthoDB" id="242257at2759"/>
<dbReference type="AlphaFoldDB" id="A0A084WLB4"/>
<dbReference type="InterPro" id="IPR002048">
    <property type="entry name" value="EF_hand_dom"/>
</dbReference>
<dbReference type="Pfam" id="PF00130">
    <property type="entry name" value="C1_1"/>
    <property type="match status" value="2"/>
</dbReference>
<dbReference type="SUPFAM" id="SSF57889">
    <property type="entry name" value="Cysteine-rich domain"/>
    <property type="match status" value="2"/>
</dbReference>
<evidence type="ECO:0000313" key="17">
    <source>
        <dbReference type="EMBL" id="KFB51008.1"/>
    </source>
</evidence>
<comment type="similarity">
    <text evidence="2 12">Belongs to the eukaryotic diacylglycerol kinase family.</text>
</comment>